<dbReference type="GeneID" id="81435310"/>
<sequence length="127" mass="14150">MFKIPDFNSTDIFAGGPDPSPIIEKYGGWHMNPSNVMFTNGQFDPWRSFTVRSEDTQLGAPRRQLVQDIPACNVAPGKDTVFGVTYPGQVHEQDIKGDVSDESSPLRVGLDLYSAALDKWLPFFEVK</sequence>
<dbReference type="Proteomes" id="UP001147782">
    <property type="component" value="Unassembled WGS sequence"/>
</dbReference>
<organism evidence="1 2">
    <name type="scientific">Penicillium cataractarum</name>
    <dbReference type="NCBI Taxonomy" id="2100454"/>
    <lineage>
        <taxon>Eukaryota</taxon>
        <taxon>Fungi</taxon>
        <taxon>Dikarya</taxon>
        <taxon>Ascomycota</taxon>
        <taxon>Pezizomycotina</taxon>
        <taxon>Eurotiomycetes</taxon>
        <taxon>Eurotiomycetidae</taxon>
        <taxon>Eurotiales</taxon>
        <taxon>Aspergillaceae</taxon>
        <taxon>Penicillium</taxon>
    </lineage>
</organism>
<accession>A0A9W9SN60</accession>
<dbReference type="GO" id="GO:0072330">
    <property type="term" value="P:monocarboxylic acid biosynthetic process"/>
    <property type="evidence" value="ECO:0007669"/>
    <property type="project" value="UniProtKB-ARBA"/>
</dbReference>
<name>A0A9W9SN60_9EURO</name>
<dbReference type="RefSeq" id="XP_056558345.1">
    <property type="nucleotide sequence ID" value="XM_056696133.1"/>
</dbReference>
<dbReference type="EMBL" id="JAPZBS010000002">
    <property type="protein sequence ID" value="KAJ5380774.1"/>
    <property type="molecule type" value="Genomic_DNA"/>
</dbReference>
<evidence type="ECO:0000313" key="2">
    <source>
        <dbReference type="Proteomes" id="UP001147782"/>
    </source>
</evidence>
<dbReference type="AlphaFoldDB" id="A0A9W9SN60"/>
<gene>
    <name evidence="1" type="ORF">N7496_003202</name>
</gene>
<evidence type="ECO:0000313" key="1">
    <source>
        <dbReference type="EMBL" id="KAJ5380774.1"/>
    </source>
</evidence>
<comment type="caution">
    <text evidence="1">The sequence shown here is derived from an EMBL/GenBank/DDBJ whole genome shotgun (WGS) entry which is preliminary data.</text>
</comment>
<dbReference type="InterPro" id="IPR029058">
    <property type="entry name" value="AB_hydrolase_fold"/>
</dbReference>
<dbReference type="Gene3D" id="3.40.50.1820">
    <property type="entry name" value="alpha/beta hydrolase"/>
    <property type="match status" value="1"/>
</dbReference>
<keyword evidence="2" id="KW-1185">Reference proteome</keyword>
<protein>
    <submittedName>
        <fullName evidence="1">Uncharacterized protein</fullName>
    </submittedName>
</protein>
<dbReference type="GO" id="GO:0017000">
    <property type="term" value="P:antibiotic biosynthetic process"/>
    <property type="evidence" value="ECO:0007669"/>
    <property type="project" value="UniProtKB-ARBA"/>
</dbReference>
<dbReference type="OrthoDB" id="1735038at2759"/>
<proteinExistence type="predicted"/>
<reference evidence="1" key="1">
    <citation type="submission" date="2022-11" db="EMBL/GenBank/DDBJ databases">
        <authorList>
            <person name="Petersen C."/>
        </authorList>
    </citation>
    <scope>NUCLEOTIDE SEQUENCE</scope>
    <source>
        <strain evidence="1">IBT 29864</strain>
    </source>
</reference>
<reference evidence="1" key="2">
    <citation type="journal article" date="2023" name="IMA Fungus">
        <title>Comparative genomic study of the Penicillium genus elucidates a diverse pangenome and 15 lateral gene transfer events.</title>
        <authorList>
            <person name="Petersen C."/>
            <person name="Sorensen T."/>
            <person name="Nielsen M.R."/>
            <person name="Sondergaard T.E."/>
            <person name="Sorensen J.L."/>
            <person name="Fitzpatrick D.A."/>
            <person name="Frisvad J.C."/>
            <person name="Nielsen K.L."/>
        </authorList>
    </citation>
    <scope>NUCLEOTIDE SEQUENCE</scope>
    <source>
        <strain evidence="1">IBT 29864</strain>
    </source>
</reference>